<sequence>MEGFDNDIKFPDFAFDDFFSGQNSRGQNSRDNNFDVVELYKKHCNVLHQNLELYSLFCCLITIRGTNIEKIRRTTRNEGLESLDEINRTFNIDWTTKGRNLRPSTLTPGRMIMLMPVTAVLSMRHIRHIPGLNSDLPYPFRIKSVIALIPQNWITYIEAANFAAYNLTRVTSPNIPGKNAAEMAILKRNSTPEEWAQLKIGIQKTADRFAAVRVEFGLPAAPDGEIYDWDDVVHDIAQPSSA</sequence>
<proteinExistence type="predicted"/>
<accession>A0A9D4NST3</accession>
<comment type="caution">
    <text evidence="1">The sequence shown here is derived from an EMBL/GenBank/DDBJ whole genome shotgun (WGS) entry which is preliminary data.</text>
</comment>
<gene>
    <name evidence="1" type="ORF">HUG17_8680</name>
</gene>
<protein>
    <submittedName>
        <fullName evidence="1">Uncharacterized protein</fullName>
    </submittedName>
</protein>
<organism evidence="1">
    <name type="scientific">Dermatophagoides farinae</name>
    <name type="common">American house dust mite</name>
    <dbReference type="NCBI Taxonomy" id="6954"/>
    <lineage>
        <taxon>Eukaryota</taxon>
        <taxon>Metazoa</taxon>
        <taxon>Ecdysozoa</taxon>
        <taxon>Arthropoda</taxon>
        <taxon>Chelicerata</taxon>
        <taxon>Arachnida</taxon>
        <taxon>Acari</taxon>
        <taxon>Acariformes</taxon>
        <taxon>Sarcoptiformes</taxon>
        <taxon>Astigmata</taxon>
        <taxon>Psoroptidia</taxon>
        <taxon>Analgoidea</taxon>
        <taxon>Pyroglyphidae</taxon>
        <taxon>Dermatophagoidinae</taxon>
        <taxon>Dermatophagoides</taxon>
    </lineage>
</organism>
<dbReference type="EMBL" id="SDOV01000008">
    <property type="protein sequence ID" value="KAH7637576.1"/>
    <property type="molecule type" value="Genomic_DNA"/>
</dbReference>
<reference evidence="1" key="1">
    <citation type="submission" date="2020-06" db="EMBL/GenBank/DDBJ databases">
        <authorList>
            <person name="Ji K."/>
            <person name="Li J."/>
        </authorList>
    </citation>
    <scope>NUCLEOTIDE SEQUENCE</scope>
    <source>
        <strain evidence="1">JKM2019</strain>
        <tissue evidence="1">Whole body</tissue>
    </source>
</reference>
<reference evidence="1" key="2">
    <citation type="journal article" date="2021" name="World Allergy Organ. J.">
        <title>Chromosome-level assembly of Dermatophagoides farinae genome and transcriptome reveals two novel allergens Der f 37 and Der f 39.</title>
        <authorList>
            <person name="Chen J."/>
            <person name="Cai Z."/>
            <person name="Fan D."/>
            <person name="Hu J."/>
            <person name="Hou Y."/>
            <person name="He Y."/>
            <person name="Zhang Z."/>
            <person name="Zhao Z."/>
            <person name="Gao P."/>
            <person name="Hu W."/>
            <person name="Sun J."/>
            <person name="Li J."/>
            <person name="Ji K."/>
        </authorList>
    </citation>
    <scope>NUCLEOTIDE SEQUENCE</scope>
    <source>
        <strain evidence="1">JKM2019</strain>
    </source>
</reference>
<dbReference type="Proteomes" id="UP000828236">
    <property type="component" value="Unassembled WGS sequence"/>
</dbReference>
<dbReference type="AlphaFoldDB" id="A0A9D4NST3"/>
<evidence type="ECO:0000313" key="1">
    <source>
        <dbReference type="EMBL" id="KAH7637576.1"/>
    </source>
</evidence>
<name>A0A9D4NST3_DERFA</name>